<feature type="compositionally biased region" description="Basic residues" evidence="8">
    <location>
        <begin position="38"/>
        <end position="52"/>
    </location>
</feature>
<dbReference type="InterPro" id="IPR001967">
    <property type="entry name" value="Peptidase_S11_N"/>
</dbReference>
<name>A0ABW2R3I7_9BURK</name>
<dbReference type="SUPFAM" id="SSF56601">
    <property type="entry name" value="beta-lactamase/transpeptidase-like"/>
    <property type="match status" value="1"/>
</dbReference>
<organism evidence="10 11">
    <name type="scientific">Hydrogenophaga bisanensis</name>
    <dbReference type="NCBI Taxonomy" id="439611"/>
    <lineage>
        <taxon>Bacteria</taxon>
        <taxon>Pseudomonadati</taxon>
        <taxon>Pseudomonadota</taxon>
        <taxon>Betaproteobacteria</taxon>
        <taxon>Burkholderiales</taxon>
        <taxon>Comamonadaceae</taxon>
        <taxon>Hydrogenophaga</taxon>
    </lineage>
</organism>
<keyword evidence="2" id="KW-0732">Signal</keyword>
<dbReference type="GO" id="GO:0016787">
    <property type="term" value="F:hydrolase activity"/>
    <property type="evidence" value="ECO:0007669"/>
    <property type="project" value="UniProtKB-KW"/>
</dbReference>
<dbReference type="InterPro" id="IPR018044">
    <property type="entry name" value="Peptidase_S11"/>
</dbReference>
<evidence type="ECO:0000256" key="1">
    <source>
        <dbReference type="ARBA" id="ARBA00007164"/>
    </source>
</evidence>
<keyword evidence="5" id="KW-0573">Peptidoglycan synthesis</keyword>
<evidence type="ECO:0000313" key="11">
    <source>
        <dbReference type="Proteomes" id="UP001596495"/>
    </source>
</evidence>
<keyword evidence="4" id="KW-0133">Cell shape</keyword>
<evidence type="ECO:0000256" key="2">
    <source>
        <dbReference type="ARBA" id="ARBA00022729"/>
    </source>
</evidence>
<dbReference type="EMBL" id="JBHTBX010000001">
    <property type="protein sequence ID" value="MFC7432952.1"/>
    <property type="molecule type" value="Genomic_DNA"/>
</dbReference>
<dbReference type="PANTHER" id="PTHR21581:SF26">
    <property type="entry name" value="D-ALANYL-D-ALANINE ENDOPEPTIDASE"/>
    <property type="match status" value="1"/>
</dbReference>
<dbReference type="RefSeq" id="WP_382253007.1">
    <property type="nucleotide sequence ID" value="NZ_JBHTBX010000001.1"/>
</dbReference>
<dbReference type="Proteomes" id="UP001596495">
    <property type="component" value="Unassembled WGS sequence"/>
</dbReference>
<evidence type="ECO:0000256" key="4">
    <source>
        <dbReference type="ARBA" id="ARBA00022960"/>
    </source>
</evidence>
<dbReference type="Pfam" id="PF00768">
    <property type="entry name" value="Peptidase_S11"/>
    <property type="match status" value="1"/>
</dbReference>
<evidence type="ECO:0000259" key="9">
    <source>
        <dbReference type="Pfam" id="PF00768"/>
    </source>
</evidence>
<protein>
    <submittedName>
        <fullName evidence="10">Serine hydrolase</fullName>
    </submittedName>
</protein>
<reference evidence="11" key="1">
    <citation type="journal article" date="2019" name="Int. J. Syst. Evol. Microbiol.">
        <title>The Global Catalogue of Microorganisms (GCM) 10K type strain sequencing project: providing services to taxonomists for standard genome sequencing and annotation.</title>
        <authorList>
            <consortium name="The Broad Institute Genomics Platform"/>
            <consortium name="The Broad Institute Genome Sequencing Center for Infectious Disease"/>
            <person name="Wu L."/>
            <person name="Ma J."/>
        </authorList>
    </citation>
    <scope>NUCLEOTIDE SEQUENCE [LARGE SCALE GENOMIC DNA]</scope>
    <source>
        <strain evidence="11">CCUG 54518</strain>
    </source>
</reference>
<keyword evidence="6" id="KW-0961">Cell wall biogenesis/degradation</keyword>
<evidence type="ECO:0000313" key="10">
    <source>
        <dbReference type="EMBL" id="MFC7432952.1"/>
    </source>
</evidence>
<keyword evidence="11" id="KW-1185">Reference proteome</keyword>
<keyword evidence="3 10" id="KW-0378">Hydrolase</keyword>
<dbReference type="Gene3D" id="3.40.710.10">
    <property type="entry name" value="DD-peptidase/beta-lactamase superfamily"/>
    <property type="match status" value="1"/>
</dbReference>
<dbReference type="PRINTS" id="PR00725">
    <property type="entry name" value="DADACBPTASE1"/>
</dbReference>
<feature type="domain" description="Peptidase S11 D-alanyl-D-alanine carboxypeptidase A N-terminal" evidence="9">
    <location>
        <begin position="127"/>
        <end position="350"/>
    </location>
</feature>
<comment type="similarity">
    <text evidence="1 7">Belongs to the peptidase S11 family.</text>
</comment>
<dbReference type="InterPro" id="IPR012338">
    <property type="entry name" value="Beta-lactam/transpept-like"/>
</dbReference>
<feature type="region of interest" description="Disordered" evidence="8">
    <location>
        <begin position="33"/>
        <end position="92"/>
    </location>
</feature>
<dbReference type="PANTHER" id="PTHR21581">
    <property type="entry name" value="D-ALANYL-D-ALANINE CARBOXYPEPTIDASE"/>
    <property type="match status" value="1"/>
</dbReference>
<evidence type="ECO:0000256" key="7">
    <source>
        <dbReference type="RuleBase" id="RU004016"/>
    </source>
</evidence>
<sequence length="390" mass="42484">MVKRELRFGGFLRVLMMALISLSVMWPVAESAASSSNKSKKPVASKTAKKQASKATRKEATARKSTRTKTASARNKKGRTVVAQRRQAGPGTIRTAVRSSRADVVRVAAPARLTVGERLGLRSSDDPLDLNSSVALVVDQDTSEVLFSKNDGAVLPIASLTKLMTGLVVADANLPMDEQITITTDDIDTYKGSGSRLAVGTTLSRGELMHLALMSSENRAAHALGRTFPGGMEHFVRLMNAKARELGMYDTRYVEPTGLLSQNQSSARDLATLVSVAYQRPILRELSTSPGYQLNVGRRVLQYNNSNRLVHNPEWNIGLQKTGYISEAGRCLVMQASVAGRKLIMVFLDSAGKVSRLQDAERVRRWVENQGTPAVNHQPVTQTLVTRPQG</sequence>
<evidence type="ECO:0000256" key="8">
    <source>
        <dbReference type="SAM" id="MobiDB-lite"/>
    </source>
</evidence>
<gene>
    <name evidence="10" type="ORF">ACFQNJ_00305</name>
</gene>
<evidence type="ECO:0000256" key="6">
    <source>
        <dbReference type="ARBA" id="ARBA00023316"/>
    </source>
</evidence>
<evidence type="ECO:0000256" key="5">
    <source>
        <dbReference type="ARBA" id="ARBA00022984"/>
    </source>
</evidence>
<proteinExistence type="inferred from homology"/>
<evidence type="ECO:0000256" key="3">
    <source>
        <dbReference type="ARBA" id="ARBA00022801"/>
    </source>
</evidence>
<comment type="caution">
    <text evidence="10">The sequence shown here is derived from an EMBL/GenBank/DDBJ whole genome shotgun (WGS) entry which is preliminary data.</text>
</comment>
<accession>A0ABW2R3I7</accession>